<dbReference type="Proteomes" id="UP001222325">
    <property type="component" value="Unassembled WGS sequence"/>
</dbReference>
<dbReference type="InterPro" id="IPR041078">
    <property type="entry name" value="Plavaka"/>
</dbReference>
<sequence length="957" mass="109585">MPTSKDTDKEKVKCTFCGSGFLVQGIGRHEKACKLRTADQKADSRLSQAHFCLISLQMLGKNALARLVQPRERDERDRDNNPGASSRKQGQRQDPSPDHYYPEPGPPPSPGPNLADSDEQSEDEEENSAPTPASRASVEIKRIFHPHSCRPPIFQSFSDYAASNISESAAPVDPTPWKPFRTRLDFEVAEFCELAMLNTEMTDTLIKLVRRCGNNIKNFTIENHAELDKLWELSSYKCTKFVEDSITVPYKDEERTFKTHTRPIWDWVLSLVQDPLLAPCFVWDAEKAYRYDGDTYIRFCHEPWTADALWAAQSALPKHPLAKPVGLIIYADKSKLSTFGTEKAYPVIARIANIRVHIRNSTQFGGGQIVGHQPVVKEDAKENNKAAFSTFKNVVWHTAFWKLLESIEHHSKTGSWTKCGDEVLRWLWPMILILASDYEEACVMALIRGLQALYPCPICFVPWQDQSNILNKHPQRSQQDSEMKLQQARACRTAAEREEILKDNSLRDAENVFWRIANSDPHKACSFDRLHAYGGLWTDHIFAQIKLRVLEKGRPAIIKIDEQMSSMPRWRGLNHFDGVMNITFNDGSKNEDIAKMMLFVAHNVLVDAAGVKLLQFLRSFLELNMYVSLEVHTTDTIHAGEHELTVFSEVAKAYIDACQGTEEYGKKNWNFPKIHSHQHVFDDIRNKGASRNFGTKISESMHGPIRNIYHRLTNFKNVTPQLIKHDHRRAVGLFIREQLDLLDAPDDTDCPEDLDVLSNILVGSKQKAVPFTVLEEKMPGDVAFTRFRVRFGDFLSDFLQAHNYNLPNGKRIRFEKDDLVYYDHLGNWTSSADYLRCNPSFHGQSRYDAALVKTTDGHIFVQLIYMFCCKVEKKVHPFALVLPLDIRALTRKDRLLRTYRLQAKPRKSSEFISAHTIIRGVLLAPDFDNFGEYLIVDIADTDISLRLKKLYPDRFLQ</sequence>
<comment type="caution">
    <text evidence="2">The sequence shown here is derived from an EMBL/GenBank/DDBJ whole genome shotgun (WGS) entry which is preliminary data.</text>
</comment>
<accession>A0AAD6UEN4</accession>
<proteinExistence type="predicted"/>
<feature type="compositionally biased region" description="Acidic residues" evidence="1">
    <location>
        <begin position="116"/>
        <end position="127"/>
    </location>
</feature>
<evidence type="ECO:0000313" key="2">
    <source>
        <dbReference type="EMBL" id="KAJ7099596.1"/>
    </source>
</evidence>
<feature type="compositionally biased region" description="Basic and acidic residues" evidence="1">
    <location>
        <begin position="69"/>
        <end position="80"/>
    </location>
</feature>
<dbReference type="AlphaFoldDB" id="A0AAD6UEN4"/>
<dbReference type="Pfam" id="PF18759">
    <property type="entry name" value="Plavaka"/>
    <property type="match status" value="1"/>
</dbReference>
<feature type="compositionally biased region" description="Polar residues" evidence="1">
    <location>
        <begin position="82"/>
        <end position="94"/>
    </location>
</feature>
<protein>
    <recommendedName>
        <fullName evidence="4">Transposase</fullName>
    </recommendedName>
</protein>
<organism evidence="2 3">
    <name type="scientific">Mycena belliarum</name>
    <dbReference type="NCBI Taxonomy" id="1033014"/>
    <lineage>
        <taxon>Eukaryota</taxon>
        <taxon>Fungi</taxon>
        <taxon>Dikarya</taxon>
        <taxon>Basidiomycota</taxon>
        <taxon>Agaricomycotina</taxon>
        <taxon>Agaricomycetes</taxon>
        <taxon>Agaricomycetidae</taxon>
        <taxon>Agaricales</taxon>
        <taxon>Marasmiineae</taxon>
        <taxon>Mycenaceae</taxon>
        <taxon>Mycena</taxon>
    </lineage>
</organism>
<evidence type="ECO:0000313" key="3">
    <source>
        <dbReference type="Proteomes" id="UP001222325"/>
    </source>
</evidence>
<keyword evidence="3" id="KW-1185">Reference proteome</keyword>
<gene>
    <name evidence="2" type="ORF">B0H15DRAFT_1002950</name>
</gene>
<evidence type="ECO:0008006" key="4">
    <source>
        <dbReference type="Google" id="ProtNLM"/>
    </source>
</evidence>
<evidence type="ECO:0000256" key="1">
    <source>
        <dbReference type="SAM" id="MobiDB-lite"/>
    </source>
</evidence>
<reference evidence="2" key="1">
    <citation type="submission" date="2023-03" db="EMBL/GenBank/DDBJ databases">
        <title>Massive genome expansion in bonnet fungi (Mycena s.s.) driven by repeated elements and novel gene families across ecological guilds.</title>
        <authorList>
            <consortium name="Lawrence Berkeley National Laboratory"/>
            <person name="Harder C.B."/>
            <person name="Miyauchi S."/>
            <person name="Viragh M."/>
            <person name="Kuo A."/>
            <person name="Thoen E."/>
            <person name="Andreopoulos B."/>
            <person name="Lu D."/>
            <person name="Skrede I."/>
            <person name="Drula E."/>
            <person name="Henrissat B."/>
            <person name="Morin E."/>
            <person name="Kohler A."/>
            <person name="Barry K."/>
            <person name="LaButti K."/>
            <person name="Morin E."/>
            <person name="Salamov A."/>
            <person name="Lipzen A."/>
            <person name="Mereny Z."/>
            <person name="Hegedus B."/>
            <person name="Baldrian P."/>
            <person name="Stursova M."/>
            <person name="Weitz H."/>
            <person name="Taylor A."/>
            <person name="Grigoriev I.V."/>
            <person name="Nagy L.G."/>
            <person name="Martin F."/>
            <person name="Kauserud H."/>
        </authorList>
    </citation>
    <scope>NUCLEOTIDE SEQUENCE</scope>
    <source>
        <strain evidence="2">CBHHK173m</strain>
    </source>
</reference>
<feature type="region of interest" description="Disordered" evidence="1">
    <location>
        <begin position="67"/>
        <end position="137"/>
    </location>
</feature>
<name>A0AAD6UEN4_9AGAR</name>
<dbReference type="EMBL" id="JARJCN010000007">
    <property type="protein sequence ID" value="KAJ7099596.1"/>
    <property type="molecule type" value="Genomic_DNA"/>
</dbReference>